<feature type="transmembrane region" description="Helical" evidence="6">
    <location>
        <begin position="120"/>
        <end position="144"/>
    </location>
</feature>
<proteinExistence type="inferred from homology"/>
<evidence type="ECO:0000313" key="8">
    <source>
        <dbReference type="Proteomes" id="UP001346149"/>
    </source>
</evidence>
<dbReference type="EMBL" id="JAXQNO010000020">
    <property type="protein sequence ID" value="KAK4771932.1"/>
    <property type="molecule type" value="Genomic_DNA"/>
</dbReference>
<keyword evidence="8" id="KW-1185">Reference proteome</keyword>
<keyword evidence="3 6" id="KW-0812">Transmembrane</keyword>
<evidence type="ECO:0000256" key="2">
    <source>
        <dbReference type="ARBA" id="ARBA00005982"/>
    </source>
</evidence>
<gene>
    <name evidence="7" type="ORF">SAY86_013707</name>
</gene>
<feature type="transmembrane region" description="Helical" evidence="6">
    <location>
        <begin position="44"/>
        <end position="62"/>
    </location>
</feature>
<dbReference type="InterPro" id="IPR000109">
    <property type="entry name" value="POT_fam"/>
</dbReference>
<keyword evidence="4 6" id="KW-1133">Transmembrane helix</keyword>
<dbReference type="GO" id="GO:0016020">
    <property type="term" value="C:membrane"/>
    <property type="evidence" value="ECO:0007669"/>
    <property type="project" value="UniProtKB-SubCell"/>
</dbReference>
<comment type="similarity">
    <text evidence="2">Belongs to the major facilitator superfamily. Proton-dependent oligopeptide transporter (POT/PTR) (TC 2.A.17) family.</text>
</comment>
<dbReference type="GO" id="GO:0022857">
    <property type="term" value="F:transmembrane transporter activity"/>
    <property type="evidence" value="ECO:0007669"/>
    <property type="project" value="InterPro"/>
</dbReference>
<comment type="subcellular location">
    <subcellularLocation>
        <location evidence="1">Membrane</location>
        <topology evidence="1">Multi-pass membrane protein</topology>
    </subcellularLocation>
</comment>
<evidence type="ECO:0000256" key="6">
    <source>
        <dbReference type="SAM" id="Phobius"/>
    </source>
</evidence>
<feature type="transmembrane region" description="Helical" evidence="6">
    <location>
        <begin position="83"/>
        <end position="100"/>
    </location>
</feature>
<reference evidence="7 8" key="1">
    <citation type="journal article" date="2023" name="Hortic Res">
        <title>Pangenome of water caltrop reveals structural variations and asymmetric subgenome divergence after allopolyploidization.</title>
        <authorList>
            <person name="Zhang X."/>
            <person name="Chen Y."/>
            <person name="Wang L."/>
            <person name="Yuan Y."/>
            <person name="Fang M."/>
            <person name="Shi L."/>
            <person name="Lu R."/>
            <person name="Comes H.P."/>
            <person name="Ma Y."/>
            <person name="Chen Y."/>
            <person name="Huang G."/>
            <person name="Zhou Y."/>
            <person name="Zheng Z."/>
            <person name="Qiu Y."/>
        </authorList>
    </citation>
    <scope>NUCLEOTIDE SEQUENCE [LARGE SCALE GENOMIC DNA]</scope>
    <source>
        <strain evidence="7">F231</strain>
    </source>
</reference>
<comment type="caution">
    <text evidence="7">The sequence shown here is derived from an EMBL/GenBank/DDBJ whole genome shotgun (WGS) entry which is preliminary data.</text>
</comment>
<evidence type="ECO:0000256" key="3">
    <source>
        <dbReference type="ARBA" id="ARBA00022692"/>
    </source>
</evidence>
<evidence type="ECO:0000313" key="7">
    <source>
        <dbReference type="EMBL" id="KAK4771932.1"/>
    </source>
</evidence>
<organism evidence="7 8">
    <name type="scientific">Trapa natans</name>
    <name type="common">Water chestnut</name>
    <dbReference type="NCBI Taxonomy" id="22666"/>
    <lineage>
        <taxon>Eukaryota</taxon>
        <taxon>Viridiplantae</taxon>
        <taxon>Streptophyta</taxon>
        <taxon>Embryophyta</taxon>
        <taxon>Tracheophyta</taxon>
        <taxon>Spermatophyta</taxon>
        <taxon>Magnoliopsida</taxon>
        <taxon>eudicotyledons</taxon>
        <taxon>Gunneridae</taxon>
        <taxon>Pentapetalae</taxon>
        <taxon>rosids</taxon>
        <taxon>malvids</taxon>
        <taxon>Myrtales</taxon>
        <taxon>Lythraceae</taxon>
        <taxon>Trapa</taxon>
    </lineage>
</organism>
<protein>
    <submittedName>
        <fullName evidence="7">Uncharacterized protein</fullName>
    </submittedName>
</protein>
<dbReference type="Gene3D" id="1.20.1250.20">
    <property type="entry name" value="MFS general substrate transporter like domains"/>
    <property type="match status" value="1"/>
</dbReference>
<name>A0AAN7QM03_TRANT</name>
<dbReference type="Pfam" id="PF00854">
    <property type="entry name" value="PTR2"/>
    <property type="match status" value="1"/>
</dbReference>
<dbReference type="InterPro" id="IPR036259">
    <property type="entry name" value="MFS_trans_sf"/>
</dbReference>
<keyword evidence="5 6" id="KW-0472">Membrane</keyword>
<sequence length="149" mass="17244">MVLIFIATITPSLIFSQVQTFFIKQGVTLDRHLTTSFVIPPASLKSVVQIFMLISIVLYDKFFVPTMRRRIKNPRRITMLQRMGIKMFLYILIMVSAYLSEIRRRALISRNSTNPPSIFMILPQFALLGIADTFLEVTMLEFFYDQAPA</sequence>
<evidence type="ECO:0000256" key="5">
    <source>
        <dbReference type="ARBA" id="ARBA00023136"/>
    </source>
</evidence>
<dbReference type="PANTHER" id="PTHR11654">
    <property type="entry name" value="OLIGOPEPTIDE TRANSPORTER-RELATED"/>
    <property type="match status" value="1"/>
</dbReference>
<accession>A0AAN7QM03</accession>
<dbReference type="AlphaFoldDB" id="A0AAN7QM03"/>
<evidence type="ECO:0000256" key="1">
    <source>
        <dbReference type="ARBA" id="ARBA00004141"/>
    </source>
</evidence>
<evidence type="ECO:0000256" key="4">
    <source>
        <dbReference type="ARBA" id="ARBA00022989"/>
    </source>
</evidence>
<dbReference type="Proteomes" id="UP001346149">
    <property type="component" value="Unassembled WGS sequence"/>
</dbReference>